<evidence type="ECO:0000256" key="1">
    <source>
        <dbReference type="SAM" id="MobiDB-lite"/>
    </source>
</evidence>
<reference evidence="2" key="1">
    <citation type="submission" date="2016-04" db="EMBL/GenBank/DDBJ databases">
        <authorList>
            <person name="Nguyen H.D."/>
            <person name="Samba Siva P."/>
            <person name="Cullis J."/>
            <person name="Levesque C.A."/>
            <person name="Hambleton S."/>
        </authorList>
    </citation>
    <scope>NUCLEOTIDE SEQUENCE</scope>
    <source>
        <strain evidence="2">DAOMC 236416</strain>
    </source>
</reference>
<evidence type="ECO:0000313" key="3">
    <source>
        <dbReference type="Proteomes" id="UP000077521"/>
    </source>
</evidence>
<proteinExistence type="predicted"/>
<gene>
    <name evidence="2" type="ORF">A4X13_0g7350</name>
</gene>
<feature type="compositionally biased region" description="Acidic residues" evidence="1">
    <location>
        <begin position="100"/>
        <end position="112"/>
    </location>
</feature>
<reference evidence="2" key="2">
    <citation type="journal article" date="2019" name="IMA Fungus">
        <title>Genome sequencing and comparison of five Tilletia species to identify candidate genes for the detection of regulated species infecting wheat.</title>
        <authorList>
            <person name="Nguyen H.D.T."/>
            <person name="Sultana T."/>
            <person name="Kesanakurti P."/>
            <person name="Hambleton S."/>
        </authorList>
    </citation>
    <scope>NUCLEOTIDE SEQUENCE</scope>
    <source>
        <strain evidence="2">DAOMC 236416</strain>
    </source>
</reference>
<accession>A0A8T8SK04</accession>
<feature type="compositionally biased region" description="Polar residues" evidence="1">
    <location>
        <begin position="47"/>
        <end position="59"/>
    </location>
</feature>
<dbReference type="Proteomes" id="UP000077521">
    <property type="component" value="Unassembled WGS sequence"/>
</dbReference>
<feature type="compositionally biased region" description="Polar residues" evidence="1">
    <location>
        <begin position="69"/>
        <end position="86"/>
    </location>
</feature>
<feature type="region of interest" description="Disordered" evidence="1">
    <location>
        <begin position="1"/>
        <end position="136"/>
    </location>
</feature>
<dbReference type="AlphaFoldDB" id="A0A8T8SK04"/>
<protein>
    <submittedName>
        <fullName evidence="2">Uncharacterized protein</fullName>
    </submittedName>
</protein>
<name>A0A8T8SK04_9BASI</name>
<comment type="caution">
    <text evidence="2">The sequence shown here is derived from an EMBL/GenBank/DDBJ whole genome shotgun (WGS) entry which is preliminary data.</text>
</comment>
<keyword evidence="3" id="KW-1185">Reference proteome</keyword>
<dbReference type="EMBL" id="LWDF02000887">
    <property type="protein sequence ID" value="KAE8241582.1"/>
    <property type="molecule type" value="Genomic_DNA"/>
</dbReference>
<feature type="compositionally biased region" description="Polar residues" evidence="1">
    <location>
        <begin position="117"/>
        <end position="131"/>
    </location>
</feature>
<evidence type="ECO:0000313" key="2">
    <source>
        <dbReference type="EMBL" id="KAE8241582.1"/>
    </source>
</evidence>
<organism evidence="2 3">
    <name type="scientific">Tilletia indica</name>
    <dbReference type="NCBI Taxonomy" id="43049"/>
    <lineage>
        <taxon>Eukaryota</taxon>
        <taxon>Fungi</taxon>
        <taxon>Dikarya</taxon>
        <taxon>Basidiomycota</taxon>
        <taxon>Ustilaginomycotina</taxon>
        <taxon>Exobasidiomycetes</taxon>
        <taxon>Tilletiales</taxon>
        <taxon>Tilletiaceae</taxon>
        <taxon>Tilletia</taxon>
    </lineage>
</organism>
<sequence>MIPSIPKPSKGLQSVLLAQKTKYDKKRQKEGNRHQKASGLGQGHQGGQKSAPSQSQSTLPFWPSGFLQLDTQTADQTRQAPTSSADSIEVEDGFSFGGDELNDWVQFDDGDEASLAIPSTQGTGGPTSAQNGEDDLDAYQEAVFTLFDLRCERVTPNIWTVEGWKKGEPEI</sequence>